<protein>
    <submittedName>
        <fullName evidence="1">Class II fructose-bisphosphate aldolase</fullName>
    </submittedName>
</protein>
<sequence length="280" mass="30657">MKIKEKLQLFTKQKRGLLATNFYNLETLHGVLKAAQELNEPLILQLTQSSIEYMGLDTAVKLGRAGLRQFGVEGWLHLDHGGSVDLAQRCLDAGFDSVMIDGSELPFEENIKITREVVKRAEQYGAHVEAELGYVAKLGQSHARQGFTQPAEAKQFVEATGVDALAVAIGTAHGFYKKRPELDIELLANIAKVTPATLVLHGGSGVPEDQLQKAISNGICKVNLATEIKNIFMQTLQMELAGNAEIDLRKVFPKATGQITELVKGKLKIMKNSSDVEIVH</sequence>
<dbReference type="InterPro" id="IPR000771">
    <property type="entry name" value="FBA_II"/>
</dbReference>
<keyword evidence="2" id="KW-1185">Reference proteome</keyword>
<evidence type="ECO:0000313" key="2">
    <source>
        <dbReference type="Proteomes" id="UP000798808"/>
    </source>
</evidence>
<dbReference type="CDD" id="cd00947">
    <property type="entry name" value="TBP_aldolase_IIB"/>
    <property type="match status" value="1"/>
</dbReference>
<dbReference type="PANTHER" id="PTHR30304:SF0">
    <property type="entry name" value="D-TAGATOSE-1,6-BISPHOSPHATE ALDOLASE SUBUNIT GATY-RELATED"/>
    <property type="match status" value="1"/>
</dbReference>
<dbReference type="PANTHER" id="PTHR30304">
    <property type="entry name" value="D-TAGATOSE-1,6-BISPHOSPHATE ALDOLASE"/>
    <property type="match status" value="1"/>
</dbReference>
<reference evidence="1 2" key="1">
    <citation type="submission" date="2019-02" db="EMBL/GenBank/DDBJ databases">
        <authorList>
            <person name="Goldberg S.R."/>
            <person name="Haltli B.A."/>
            <person name="Correa H."/>
            <person name="Russell K.G."/>
        </authorList>
    </citation>
    <scope>NUCLEOTIDE SEQUENCE [LARGE SCALE GENOMIC DNA]</scope>
    <source>
        <strain evidence="1 2">JCM 16186</strain>
    </source>
</reference>
<gene>
    <name evidence="1" type="ORF">E1163_22110</name>
</gene>
<dbReference type="RefSeq" id="WP_155174666.1">
    <property type="nucleotide sequence ID" value="NZ_BAAAFL010000024.1"/>
</dbReference>
<organism evidence="1 2">
    <name type="scientific">Fulvivirga kasyanovii</name>
    <dbReference type="NCBI Taxonomy" id="396812"/>
    <lineage>
        <taxon>Bacteria</taxon>
        <taxon>Pseudomonadati</taxon>
        <taxon>Bacteroidota</taxon>
        <taxon>Cytophagia</taxon>
        <taxon>Cytophagales</taxon>
        <taxon>Fulvivirgaceae</taxon>
        <taxon>Fulvivirga</taxon>
    </lineage>
</organism>
<dbReference type="EMBL" id="SMLW01000638">
    <property type="protein sequence ID" value="MTI27669.1"/>
    <property type="molecule type" value="Genomic_DNA"/>
</dbReference>
<dbReference type="NCBIfam" id="TIGR00167">
    <property type="entry name" value="cbbA"/>
    <property type="match status" value="1"/>
</dbReference>
<accession>A0ABW9RTY9</accession>
<dbReference type="SUPFAM" id="SSF51569">
    <property type="entry name" value="Aldolase"/>
    <property type="match status" value="1"/>
</dbReference>
<dbReference type="InterPro" id="IPR050246">
    <property type="entry name" value="Class_II_FBP_aldolase"/>
</dbReference>
<proteinExistence type="predicted"/>
<dbReference type="Pfam" id="PF01116">
    <property type="entry name" value="F_bP_aldolase"/>
    <property type="match status" value="1"/>
</dbReference>
<comment type="caution">
    <text evidence="1">The sequence shown here is derived from an EMBL/GenBank/DDBJ whole genome shotgun (WGS) entry which is preliminary data.</text>
</comment>
<dbReference type="InterPro" id="IPR013785">
    <property type="entry name" value="Aldolase_TIM"/>
</dbReference>
<name>A0ABW9RTY9_9BACT</name>
<dbReference type="PIRSF" id="PIRSF001359">
    <property type="entry name" value="F_bP_aldolase_II"/>
    <property type="match status" value="1"/>
</dbReference>
<dbReference type="Proteomes" id="UP000798808">
    <property type="component" value="Unassembled WGS sequence"/>
</dbReference>
<dbReference type="Gene3D" id="3.20.20.70">
    <property type="entry name" value="Aldolase class I"/>
    <property type="match status" value="1"/>
</dbReference>
<evidence type="ECO:0000313" key="1">
    <source>
        <dbReference type="EMBL" id="MTI27669.1"/>
    </source>
</evidence>